<protein>
    <recommendedName>
        <fullName evidence="1">PPM-type phosphatase domain-containing protein</fullName>
    </recommendedName>
</protein>
<dbReference type="InterPro" id="IPR036457">
    <property type="entry name" value="PPM-type-like_dom_sf"/>
</dbReference>
<dbReference type="Pfam" id="PF13672">
    <property type="entry name" value="PP2C_2"/>
    <property type="match status" value="1"/>
</dbReference>
<proteinExistence type="predicted"/>
<evidence type="ECO:0000259" key="1">
    <source>
        <dbReference type="Pfam" id="PF13672"/>
    </source>
</evidence>
<evidence type="ECO:0000313" key="2">
    <source>
        <dbReference type="EMBL" id="CAA6821135.1"/>
    </source>
</evidence>
<feature type="domain" description="PPM-type phosphatase" evidence="1">
    <location>
        <begin position="68"/>
        <end position="251"/>
    </location>
</feature>
<dbReference type="Gene3D" id="3.60.40.10">
    <property type="entry name" value="PPM-type phosphatase domain"/>
    <property type="match status" value="1"/>
</dbReference>
<accession>A0A6S6TPE7</accession>
<dbReference type="EMBL" id="CACVAS010000111">
    <property type="protein sequence ID" value="CAA6821135.1"/>
    <property type="molecule type" value="Genomic_DNA"/>
</dbReference>
<sequence length="271" mass="30869">MSSWRIASSYIIGQGHIAKNIPCQDRTFKLINREFLKLKANRKIYKNRKSIKITKNILDNKNSFYGLSLADGAGSCKYSDIGAELITRKILEHIKVNFDDLMKDANISFSLTDYIEKELNNITTKDISFKDLSSTLLFIAIKNNKFIIGHIGDGVIGMLDKKNNLKTISKPDNGEFSNSTFFTTSVKYKERLRILKGTLKNAMGFILMSDGVEESLYDKKEESLSDTNKIIINWLKYNTEKDVEKALYNNLEQILSKQTSDDCSIGIMRIT</sequence>
<dbReference type="InterPro" id="IPR001932">
    <property type="entry name" value="PPM-type_phosphatase-like_dom"/>
</dbReference>
<name>A0A6S6TPE7_9BACT</name>
<organism evidence="2">
    <name type="scientific">uncultured Sulfurovum sp</name>
    <dbReference type="NCBI Taxonomy" id="269237"/>
    <lineage>
        <taxon>Bacteria</taxon>
        <taxon>Pseudomonadati</taxon>
        <taxon>Campylobacterota</taxon>
        <taxon>Epsilonproteobacteria</taxon>
        <taxon>Campylobacterales</taxon>
        <taxon>Sulfurovaceae</taxon>
        <taxon>Sulfurovum</taxon>
        <taxon>environmental samples</taxon>
    </lineage>
</organism>
<reference evidence="2" key="1">
    <citation type="submission" date="2020-01" db="EMBL/GenBank/DDBJ databases">
        <authorList>
            <person name="Meier V. D."/>
            <person name="Meier V D."/>
        </authorList>
    </citation>
    <scope>NUCLEOTIDE SEQUENCE</scope>
    <source>
        <strain evidence="2">HLG_WM_MAG_01</strain>
    </source>
</reference>
<gene>
    <name evidence="2" type="ORF">HELGO_WM46561</name>
</gene>
<dbReference type="AlphaFoldDB" id="A0A6S6TPE7"/>
<dbReference type="SUPFAM" id="SSF81606">
    <property type="entry name" value="PP2C-like"/>
    <property type="match status" value="1"/>
</dbReference>